<evidence type="ECO:0000313" key="4">
    <source>
        <dbReference type="Proteomes" id="UP000232722"/>
    </source>
</evidence>
<dbReference type="InterPro" id="IPR013761">
    <property type="entry name" value="SAM/pointed_sf"/>
</dbReference>
<accession>A0A2N0Q3X4</accession>
<evidence type="ECO:0008006" key="5">
    <source>
        <dbReference type="Google" id="ProtNLM"/>
    </source>
</evidence>
<comment type="caution">
    <text evidence="3">The sequence shown here is derived from an EMBL/GenBank/DDBJ whole genome shotgun (WGS) entry which is preliminary data.</text>
</comment>
<reference evidence="3 4" key="1">
    <citation type="submission" date="2016-04" db="EMBL/GenBank/DDBJ databases">
        <title>Genome analyses suggest a sexual origin of heterokaryosis in a supposedly ancient asexual fungus.</title>
        <authorList>
            <person name="Ropars J."/>
            <person name="Sedzielewska K."/>
            <person name="Noel J."/>
            <person name="Charron P."/>
            <person name="Farinelli L."/>
            <person name="Marton T."/>
            <person name="Kruger M."/>
            <person name="Pelin A."/>
            <person name="Brachmann A."/>
            <person name="Corradi N."/>
        </authorList>
    </citation>
    <scope>NUCLEOTIDE SEQUENCE [LARGE SCALE GENOMIC DNA]</scope>
    <source>
        <strain evidence="3 4">A5</strain>
    </source>
</reference>
<dbReference type="VEuPathDB" id="FungiDB:FUN_021576"/>
<keyword evidence="1" id="KW-0175">Coiled coil</keyword>
<dbReference type="Proteomes" id="UP000232722">
    <property type="component" value="Unassembled WGS sequence"/>
</dbReference>
<reference evidence="3 4" key="2">
    <citation type="submission" date="2017-09" db="EMBL/GenBank/DDBJ databases">
        <title>Extensive intraspecific genome diversity in a model arbuscular mycorrhizal fungus.</title>
        <authorList>
            <person name="Chen E.C."/>
            <person name="Morin E."/>
            <person name="Beaudet D."/>
            <person name="Noel J."/>
            <person name="Ndikumana S."/>
            <person name="Charron P."/>
            <person name="St-Onge C."/>
            <person name="Giorgi J."/>
            <person name="Grigoriev I.V."/>
            <person name="Roux C."/>
            <person name="Martin F.M."/>
            <person name="Corradi N."/>
        </authorList>
    </citation>
    <scope>NUCLEOTIDE SEQUENCE [LARGE SCALE GENOMIC DNA]</scope>
    <source>
        <strain evidence="3 4">A5</strain>
    </source>
</reference>
<gene>
    <name evidence="3" type="ORF">RhiirA5_495859</name>
</gene>
<organism evidence="3 4">
    <name type="scientific">Rhizophagus irregularis</name>
    <dbReference type="NCBI Taxonomy" id="588596"/>
    <lineage>
        <taxon>Eukaryota</taxon>
        <taxon>Fungi</taxon>
        <taxon>Fungi incertae sedis</taxon>
        <taxon>Mucoromycota</taxon>
        <taxon>Glomeromycotina</taxon>
        <taxon>Glomeromycetes</taxon>
        <taxon>Glomerales</taxon>
        <taxon>Glomeraceae</taxon>
        <taxon>Rhizophagus</taxon>
    </lineage>
</organism>
<sequence length="695" mass="78780">MSETNTPSSTSTSVTSGYDSYTLAYEIRKYSAEELIPFLKEQSKVILDKNDLDILYKEKITGRSLLKMSKDDFLSIGLAFGPARDLAEFAKDCREKKLKSFSTYRTKKDLKEIFEKYNIEDGRITDILQFVPKSQFIGDDNEDLLHCLKDIRLRLRNMGTVVESNEAIRCEYISAILHACINIVRKHTGKEISLNPQLEVVGEENTGRVDFAIRALEELICITEGKQHQITIGFAQNVLQCESAFQTNKRKRKADVAFDEDYDYLFGIVTTATEWHFLLYTPEGIRCTSRNPLNIRFVETALIEDSEDEKELCKNVKRVMEVIVGLLMERGALKKLRQRNAEFEAELEAEREEKRISAFSLMEEIDKLKKKNADLFAENFDLKREVAKLREELGNRIEELEKNRADNDAENIKRDAENAELKVRVAKSEQISPAKEVEIDESASLQGQVDDAPSDSKGEPPLRGFKMEASEGADSDKIESIQGSTKPISLGNNVSRQHKIVSSLEQVKPVYSATDDSDEIELIKNQNVELDLICDLQSCIIVPPNEQHSSSNEAGYEEILSRVHYSDNFKNKVADDKTTRTLIYKEMLEHLAGVTPVSKTLRAKKICKLFGENGVGIDKIKYVICSANEISKLTNAQIQNVIDISPRNPFPRKPHVTSKIADAEAVEYDEPGDDDYNVTLLQRAETYTFGFSVEP</sequence>
<proteinExistence type="predicted"/>
<dbReference type="VEuPathDB" id="FungiDB:RhiirFUN_004364"/>
<feature type="compositionally biased region" description="Polar residues" evidence="2">
    <location>
        <begin position="481"/>
        <end position="490"/>
    </location>
</feature>
<dbReference type="VEuPathDB" id="FungiDB:RhiirA1_477523"/>
<dbReference type="Gene3D" id="1.10.150.50">
    <property type="entry name" value="Transcription Factor, Ets-1"/>
    <property type="match status" value="1"/>
</dbReference>
<evidence type="ECO:0000256" key="1">
    <source>
        <dbReference type="SAM" id="Coils"/>
    </source>
</evidence>
<feature type="region of interest" description="Disordered" evidence="2">
    <location>
        <begin position="440"/>
        <end position="490"/>
    </location>
</feature>
<dbReference type="VEuPathDB" id="FungiDB:RhiirA1_415681"/>
<evidence type="ECO:0000256" key="2">
    <source>
        <dbReference type="SAM" id="MobiDB-lite"/>
    </source>
</evidence>
<dbReference type="EMBL" id="LLXJ01000170">
    <property type="protein sequence ID" value="PKC13790.1"/>
    <property type="molecule type" value="Genomic_DNA"/>
</dbReference>
<feature type="compositionally biased region" description="Basic and acidic residues" evidence="2">
    <location>
        <begin position="454"/>
        <end position="479"/>
    </location>
</feature>
<protein>
    <recommendedName>
        <fullName evidence="5">SAM domain-containing protein</fullName>
    </recommendedName>
</protein>
<feature type="coiled-coil region" evidence="1">
    <location>
        <begin position="326"/>
        <end position="429"/>
    </location>
</feature>
<dbReference type="AlphaFoldDB" id="A0A2N0Q3X4"/>
<evidence type="ECO:0000313" key="3">
    <source>
        <dbReference type="EMBL" id="PKC13790.1"/>
    </source>
</evidence>
<name>A0A2N0Q3X4_9GLOM</name>